<reference evidence="1" key="1">
    <citation type="submission" date="2023-03" db="EMBL/GenBank/DDBJ databases">
        <title>Massive genome expansion in bonnet fungi (Mycena s.s.) driven by repeated elements and novel gene families across ecological guilds.</title>
        <authorList>
            <consortium name="Lawrence Berkeley National Laboratory"/>
            <person name="Harder C.B."/>
            <person name="Miyauchi S."/>
            <person name="Viragh M."/>
            <person name="Kuo A."/>
            <person name="Thoen E."/>
            <person name="Andreopoulos B."/>
            <person name="Lu D."/>
            <person name="Skrede I."/>
            <person name="Drula E."/>
            <person name="Henrissat B."/>
            <person name="Morin E."/>
            <person name="Kohler A."/>
            <person name="Barry K."/>
            <person name="LaButti K."/>
            <person name="Morin E."/>
            <person name="Salamov A."/>
            <person name="Lipzen A."/>
            <person name="Mereny Z."/>
            <person name="Hegedus B."/>
            <person name="Baldrian P."/>
            <person name="Stursova M."/>
            <person name="Weitz H."/>
            <person name="Taylor A."/>
            <person name="Grigoriev I.V."/>
            <person name="Nagy L.G."/>
            <person name="Martin F."/>
            <person name="Kauserud H."/>
        </authorList>
    </citation>
    <scope>NUCLEOTIDE SEQUENCE</scope>
    <source>
        <strain evidence="1">9144</strain>
    </source>
</reference>
<name>A0AAD6XYU7_9AGAR</name>
<sequence>MTRVPNSESVLILKNEDDESTSTTNIIWEELLLRLILSDHNLSVERLRYPGRYRAAAPRHLRLCRFCRGAVEDEAHALLVCTAHDGLQPLRERFLHDIMDDVGGFDHKWAADKPYEFLRFLLSSRKIVLRLAKFVADTLAVYDSHPRYIAATLYLPM</sequence>
<comment type="caution">
    <text evidence="1">The sequence shown here is derived from an EMBL/GenBank/DDBJ whole genome shotgun (WGS) entry which is preliminary data.</text>
</comment>
<keyword evidence="2" id="KW-1185">Reference proteome</keyword>
<proteinExistence type="predicted"/>
<gene>
    <name evidence="1" type="ORF">GGX14DRAFT_381420</name>
</gene>
<protein>
    <submittedName>
        <fullName evidence="1">Uncharacterized protein</fullName>
    </submittedName>
</protein>
<evidence type="ECO:0000313" key="2">
    <source>
        <dbReference type="Proteomes" id="UP001219525"/>
    </source>
</evidence>
<dbReference type="EMBL" id="JARJCW010000136">
    <property type="protein sequence ID" value="KAJ7191224.1"/>
    <property type="molecule type" value="Genomic_DNA"/>
</dbReference>
<dbReference type="AlphaFoldDB" id="A0AAD6XYU7"/>
<accession>A0AAD6XYU7</accession>
<evidence type="ECO:0000313" key="1">
    <source>
        <dbReference type="EMBL" id="KAJ7191224.1"/>
    </source>
</evidence>
<organism evidence="1 2">
    <name type="scientific">Mycena pura</name>
    <dbReference type="NCBI Taxonomy" id="153505"/>
    <lineage>
        <taxon>Eukaryota</taxon>
        <taxon>Fungi</taxon>
        <taxon>Dikarya</taxon>
        <taxon>Basidiomycota</taxon>
        <taxon>Agaricomycotina</taxon>
        <taxon>Agaricomycetes</taxon>
        <taxon>Agaricomycetidae</taxon>
        <taxon>Agaricales</taxon>
        <taxon>Marasmiineae</taxon>
        <taxon>Mycenaceae</taxon>
        <taxon>Mycena</taxon>
    </lineage>
</organism>
<dbReference type="Proteomes" id="UP001219525">
    <property type="component" value="Unassembled WGS sequence"/>
</dbReference>